<keyword evidence="2" id="KW-1185">Reference proteome</keyword>
<name>A0ABR6BJD9_9PSEU</name>
<dbReference type="RefSeq" id="WP_025355949.1">
    <property type="nucleotide sequence ID" value="NZ_BAAABQ010000039.1"/>
</dbReference>
<accession>A0ABR6BJD9</accession>
<reference evidence="1 2" key="1">
    <citation type="submission" date="2020-08" db="EMBL/GenBank/DDBJ databases">
        <title>Genomic Encyclopedia of Archaeal and Bacterial Type Strains, Phase II (KMG-II): from individual species to whole genera.</title>
        <authorList>
            <person name="Goeker M."/>
        </authorList>
    </citation>
    <scope>NUCLEOTIDE SEQUENCE [LARGE SCALE GENOMIC DNA]</scope>
    <source>
        <strain evidence="1 2">DSM 43850</strain>
    </source>
</reference>
<gene>
    <name evidence="1" type="ORF">BC739_003900</name>
</gene>
<evidence type="ECO:0008006" key="3">
    <source>
        <dbReference type="Google" id="ProtNLM"/>
    </source>
</evidence>
<proteinExistence type="predicted"/>
<sequence>MGRNNLRRRCREVVAGIELPVPFTAQELCERLAERRSRPLHLHALPVPTPPGLPSGMWLATEQADHILYDSQTSRLHQDHIILHEIGHMLCDHEAGNKVLHRELDLGLVDPDQVLRVLPRVHYDSHQEQEAEMIASLVLEGIGRLPAPSPFTGLLAGLERSIGFRRRSGR</sequence>
<protein>
    <recommendedName>
        <fullName evidence="3">IrrE N-terminal-like domain-containing protein</fullName>
    </recommendedName>
</protein>
<dbReference type="EMBL" id="JACJID010000003">
    <property type="protein sequence ID" value="MBA8926694.1"/>
    <property type="molecule type" value="Genomic_DNA"/>
</dbReference>
<evidence type="ECO:0000313" key="1">
    <source>
        <dbReference type="EMBL" id="MBA8926694.1"/>
    </source>
</evidence>
<organism evidence="1 2">
    <name type="scientific">Kutzneria viridogrisea</name>
    <dbReference type="NCBI Taxonomy" id="47990"/>
    <lineage>
        <taxon>Bacteria</taxon>
        <taxon>Bacillati</taxon>
        <taxon>Actinomycetota</taxon>
        <taxon>Actinomycetes</taxon>
        <taxon>Pseudonocardiales</taxon>
        <taxon>Pseudonocardiaceae</taxon>
        <taxon>Kutzneria</taxon>
    </lineage>
</organism>
<comment type="caution">
    <text evidence="1">The sequence shown here is derived from an EMBL/GenBank/DDBJ whole genome shotgun (WGS) entry which is preliminary data.</text>
</comment>
<evidence type="ECO:0000313" key="2">
    <source>
        <dbReference type="Proteomes" id="UP000517916"/>
    </source>
</evidence>
<dbReference type="Proteomes" id="UP000517916">
    <property type="component" value="Unassembled WGS sequence"/>
</dbReference>